<dbReference type="NCBIfam" id="TIGR04437">
    <property type="entry name" value="WaaZ_KDO_III"/>
    <property type="match status" value="1"/>
</dbReference>
<keyword evidence="1" id="KW-0808">Transferase</keyword>
<evidence type="ECO:0000313" key="2">
    <source>
        <dbReference type="Proteomes" id="UP000324285"/>
    </source>
</evidence>
<proteinExistence type="predicted"/>
<dbReference type="RefSeq" id="WP_149285043.1">
    <property type="nucleotide sequence ID" value="NZ_CP038437.2"/>
</dbReference>
<keyword evidence="2" id="KW-1185">Reference proteome</keyword>
<protein>
    <submittedName>
        <fullName evidence="1">3-deoxy-D-manno-oct-2-ulosonate III transferase WaaZ</fullName>
    </submittedName>
</protein>
<name>A0A5C1NHA0_9GAMM</name>
<dbReference type="InterPro" id="IPR031026">
    <property type="entry name" value="WaaZ_KDO_III"/>
</dbReference>
<dbReference type="Gene3D" id="3.90.1480.10">
    <property type="entry name" value="Alpha-2,3-sialyltransferase"/>
    <property type="match status" value="1"/>
</dbReference>
<evidence type="ECO:0000313" key="1">
    <source>
        <dbReference type="EMBL" id="QEM82033.1"/>
    </source>
</evidence>
<dbReference type="OrthoDB" id="6555425at2"/>
<organism evidence="1 2">
    <name type="scientific">Halomonas binhaiensis</name>
    <dbReference type="NCBI Taxonomy" id="2562282"/>
    <lineage>
        <taxon>Bacteria</taxon>
        <taxon>Pseudomonadati</taxon>
        <taxon>Pseudomonadota</taxon>
        <taxon>Gammaproteobacteria</taxon>
        <taxon>Oceanospirillales</taxon>
        <taxon>Halomonadaceae</taxon>
        <taxon>Halomonas</taxon>
    </lineage>
</organism>
<reference evidence="1" key="1">
    <citation type="submission" date="2021-02" db="EMBL/GenBank/DDBJ databases">
        <title>Strain Y2R2, a novel species of the genus Halomonas.</title>
        <authorList>
            <person name="Huang H."/>
        </authorList>
    </citation>
    <scope>NUCLEOTIDE SEQUENCE</scope>
    <source>
        <strain evidence="1">Y2R2</strain>
    </source>
</reference>
<dbReference type="EMBL" id="CP038437">
    <property type="protein sequence ID" value="QEM82033.1"/>
    <property type="molecule type" value="Genomic_DNA"/>
</dbReference>
<accession>A0A5C1NHA0</accession>
<gene>
    <name evidence="1" type="primary">waaZ</name>
    <name evidence="1" type="ORF">E4T21_11065</name>
</gene>
<dbReference type="KEGG" id="hbh:E4T21_11065"/>
<dbReference type="Proteomes" id="UP000324285">
    <property type="component" value="Chromosome"/>
</dbReference>
<dbReference type="GO" id="GO:0016740">
    <property type="term" value="F:transferase activity"/>
    <property type="evidence" value="ECO:0007669"/>
    <property type="project" value="UniProtKB-KW"/>
</dbReference>
<sequence>MSHSTFGLQQSISHLSEARRTDSVIIFLSGPSSSDTPLSSLSEYDTICVNGSAEYLIVRGVKPFIYLVTDHNYFKRNSQAFFRQASQCHHTVISKELFDVAIQTHRDAIRQLSPTVIHRACKSKKGGIKNFIRLKFKYWNRREITYTAPLRKSGIIYGYSRDIRFGYFHARTVAYAATQLAESLSYSRVYFSGFDMTGASGRFYDSKGAPQEKTTLDEDYDTILNALRCMKENSRIETYNLSRNTRIPYHLIPFAESVE</sequence>
<dbReference type="AlphaFoldDB" id="A0A5C1NHA0"/>